<evidence type="ECO:0000256" key="1">
    <source>
        <dbReference type="SAM" id="MobiDB-lite"/>
    </source>
</evidence>
<dbReference type="AlphaFoldDB" id="A0A699T3D2"/>
<name>A0A699T3D2_TANCI</name>
<proteinExistence type="predicted"/>
<gene>
    <name evidence="2" type="ORF">Tci_876686</name>
</gene>
<feature type="region of interest" description="Disordered" evidence="1">
    <location>
        <begin position="50"/>
        <end position="70"/>
    </location>
</feature>
<comment type="caution">
    <text evidence="2">The sequence shown here is derived from an EMBL/GenBank/DDBJ whole genome shotgun (WGS) entry which is preliminary data.</text>
</comment>
<accession>A0A699T3D2</accession>
<sequence>VSTTDGELNATNKEPVSVTHINITTAQPSKATKTTIDITTASKAKRIVFHDKEESTTRTASSNTQVKDKGKDKLVEEPKILKSRKAQIALDEEVQSRQSDVVRKYQALKRKPVSVAQARKNMMIYLKNMARFKMEFFKGMSHEEIRPLFEEEYNKVQTLFKEGPEMDAERIIAQRKRTRKEKVEKDQTVKK</sequence>
<dbReference type="EMBL" id="BKCJ011213640">
    <property type="protein sequence ID" value="GFD04717.1"/>
    <property type="molecule type" value="Genomic_DNA"/>
</dbReference>
<feature type="non-terminal residue" evidence="2">
    <location>
        <position position="1"/>
    </location>
</feature>
<reference evidence="2" key="1">
    <citation type="journal article" date="2019" name="Sci. Rep.">
        <title>Draft genome of Tanacetum cinerariifolium, the natural source of mosquito coil.</title>
        <authorList>
            <person name="Yamashiro T."/>
            <person name="Shiraishi A."/>
            <person name="Satake H."/>
            <person name="Nakayama K."/>
        </authorList>
    </citation>
    <scope>NUCLEOTIDE SEQUENCE</scope>
</reference>
<organism evidence="2">
    <name type="scientific">Tanacetum cinerariifolium</name>
    <name type="common">Dalmatian daisy</name>
    <name type="synonym">Chrysanthemum cinerariifolium</name>
    <dbReference type="NCBI Taxonomy" id="118510"/>
    <lineage>
        <taxon>Eukaryota</taxon>
        <taxon>Viridiplantae</taxon>
        <taxon>Streptophyta</taxon>
        <taxon>Embryophyta</taxon>
        <taxon>Tracheophyta</taxon>
        <taxon>Spermatophyta</taxon>
        <taxon>Magnoliopsida</taxon>
        <taxon>eudicotyledons</taxon>
        <taxon>Gunneridae</taxon>
        <taxon>Pentapetalae</taxon>
        <taxon>asterids</taxon>
        <taxon>campanulids</taxon>
        <taxon>Asterales</taxon>
        <taxon>Asteraceae</taxon>
        <taxon>Asteroideae</taxon>
        <taxon>Anthemideae</taxon>
        <taxon>Anthemidinae</taxon>
        <taxon>Tanacetum</taxon>
    </lineage>
</organism>
<evidence type="ECO:0000313" key="2">
    <source>
        <dbReference type="EMBL" id="GFD04717.1"/>
    </source>
</evidence>
<protein>
    <submittedName>
        <fullName evidence="2">Uncharacterized protein</fullName>
    </submittedName>
</protein>